<dbReference type="OrthoDB" id="680656at2"/>
<dbReference type="NCBIfam" id="TIGR01643">
    <property type="entry name" value="YD_repeat_2x"/>
    <property type="match status" value="1"/>
</dbReference>
<dbReference type="Gene3D" id="2.60.120.260">
    <property type="entry name" value="Galactose-binding domain-like"/>
    <property type="match status" value="1"/>
</dbReference>
<reference evidence="2 3" key="1">
    <citation type="submission" date="2018-03" db="EMBL/GenBank/DDBJ databases">
        <title>Genomic Encyclopedia of Archaeal and Bacterial Type Strains, Phase II (KMG-II): from individual species to whole genera.</title>
        <authorList>
            <person name="Goeker M."/>
        </authorList>
    </citation>
    <scope>NUCLEOTIDE SEQUENCE [LARGE SCALE GENOMIC DNA]</scope>
    <source>
        <strain evidence="2 3">DSM 18107</strain>
    </source>
</reference>
<protein>
    <submittedName>
        <fullName evidence="2">YD repeat-containing protein</fullName>
    </submittedName>
</protein>
<dbReference type="Proteomes" id="UP000240978">
    <property type="component" value="Unassembled WGS sequence"/>
</dbReference>
<proteinExistence type="predicted"/>
<keyword evidence="3" id="KW-1185">Reference proteome</keyword>
<evidence type="ECO:0000313" key="2">
    <source>
        <dbReference type="EMBL" id="PSL30040.1"/>
    </source>
</evidence>
<organism evidence="2 3">
    <name type="scientific">Chitinophaga ginsengisoli</name>
    <dbReference type="NCBI Taxonomy" id="363837"/>
    <lineage>
        <taxon>Bacteria</taxon>
        <taxon>Pseudomonadati</taxon>
        <taxon>Bacteroidota</taxon>
        <taxon>Chitinophagia</taxon>
        <taxon>Chitinophagales</taxon>
        <taxon>Chitinophagaceae</taxon>
        <taxon>Chitinophaga</taxon>
    </lineage>
</organism>
<keyword evidence="1" id="KW-0732">Signal</keyword>
<feature type="signal peptide" evidence="1">
    <location>
        <begin position="1"/>
        <end position="20"/>
    </location>
</feature>
<name>A0A2P8G7T3_9BACT</name>
<feature type="chain" id="PRO_5015148629" evidence="1">
    <location>
        <begin position="21"/>
        <end position="1128"/>
    </location>
</feature>
<gene>
    <name evidence="2" type="ORF">CLV42_106377</name>
</gene>
<dbReference type="AlphaFoldDB" id="A0A2P8G7T3"/>
<accession>A0A2P8G7T3</accession>
<evidence type="ECO:0000313" key="3">
    <source>
        <dbReference type="Proteomes" id="UP000240978"/>
    </source>
</evidence>
<evidence type="ECO:0000256" key="1">
    <source>
        <dbReference type="SAM" id="SignalP"/>
    </source>
</evidence>
<comment type="caution">
    <text evidence="2">The sequence shown here is derived from an EMBL/GenBank/DDBJ whole genome shotgun (WGS) entry which is preliminary data.</text>
</comment>
<dbReference type="EMBL" id="PYGK01000006">
    <property type="protein sequence ID" value="PSL30040.1"/>
    <property type="molecule type" value="Genomic_DNA"/>
</dbReference>
<dbReference type="InterPro" id="IPR006530">
    <property type="entry name" value="YD"/>
</dbReference>
<sequence>MYKLNLLTGVLLMILSTSLAQVNLPTGKAEFNFPLYSYTDGNRLSTAVSLNYTGGNGIKVDEMASSVGLGWQLQCGGVISRTAIGDPDDQIGRELPDYDAIGYGRMKHTYERNCMPMSGWVPLLSTPATWFKHNAQTIADREQDLFTFRFGAESGSFVIGTDGSILPVEDTHLKIEKVEEDMSANGIITTISKFVITTESGIQYVFNDKTLNRVISYSTGIPVQFFKDVPYANWTFFLSKTSYRLYNYYSVDNWLLTEINNPMTGKKITFNYDSYTLDYIAGEDATQSVEQVDASNSKEVVQWVQRRFNGTVKRLRAIQLPNNAAVNFTYYDNDRVDLAGDKALKQIAIIENGVEKSGYVFNYQYFSKGVIRPFTYSFPADESGNARLSLQSVQRKGMNNYLDKPYSFSYFISDNVSGWVPPRMSSSQDHWGYYNGIATYPYDNNFNIYKNCENLFKERQRFVNASATAKNGCLRTVTYPTGGTLNFEYESNRAYINNAEVLAAGVRVKKITQSDGVDDTKLITTEYKYVDEAGHPSSWGYEAPLYNRDANSLLVVPKGLDFYVATLVYNIMPNVISQGLMQMGRATAIKSGEMASKYAGAALQINLLTTIITYMVGKIIQPDGNQEVSKTTAISYSSHPAKANLLPFLYKRVEVYNGTQESNIGKTVFTFTSNEDFPLFVPTLDAPYSSRSRAFLPAYGLTKAYKVYNKLNEPVLEVYNKYNVLVLEHPTGLHGSIKCVPSMILITNNDNLGAYMSRIAFFSDAYYAITGRVEMEYSVEKKYGIGDYIMNRTDYTYDPNYFNVKKITTTGSNGDITEKRIYYPYDYNIAGPLSQMKSNNIIDVPVSSETWILKAGSQQLMVGAQIMDYQQITNGDFKPVNVYNLVTDKPIDQSIVGQFDATKLKWKDEYFKTDISYSYNSNGDLSQIVEYGTAGCVLKDDRSESVIATVKNAGLNDIAYSSFEDGALGNWQLSSSAPSMIMTDADAPTGKKVLLLSSSSTLSRSGLTQTKEYILSYWYKGGAVNISGGTVTSSVSVKTVNGWTLNVLRVRSANSLTITGSAYVDELRLYPADAKMVTRCHNELMKVVTETAADNNSVYYEYDELGRLKATRDADKNIRGFYEYKDHQ</sequence>